<proteinExistence type="predicted"/>
<reference evidence="4" key="3">
    <citation type="submission" date="2025-04" db="UniProtKB">
        <authorList>
            <consortium name="RefSeq"/>
        </authorList>
    </citation>
    <scope>IDENTIFICATION</scope>
    <source>
        <strain evidence="4">CBS 304.34</strain>
    </source>
</reference>
<protein>
    <recommendedName>
        <fullName evidence="5">Heterokaryon incompatibility domain-containing protein</fullName>
    </recommendedName>
</protein>
<dbReference type="Proteomes" id="UP000504636">
    <property type="component" value="Unplaced"/>
</dbReference>
<dbReference type="RefSeq" id="XP_033574536.1">
    <property type="nucleotide sequence ID" value="XM_033728759.1"/>
</dbReference>
<accession>A0A6A6YFJ9</accession>
<evidence type="ECO:0000313" key="4">
    <source>
        <dbReference type="RefSeq" id="XP_033574536.1"/>
    </source>
</evidence>
<evidence type="ECO:0000313" key="2">
    <source>
        <dbReference type="EMBL" id="KAF2807572.1"/>
    </source>
</evidence>
<name>A0A6A6YFJ9_9PEZI</name>
<reference evidence="2 4" key="1">
    <citation type="journal article" date="2020" name="Stud. Mycol.">
        <title>101 Dothideomycetes genomes: a test case for predicting lifestyles and emergence of pathogens.</title>
        <authorList>
            <person name="Haridas S."/>
            <person name="Albert R."/>
            <person name="Binder M."/>
            <person name="Bloem J."/>
            <person name="Labutti K."/>
            <person name="Salamov A."/>
            <person name="Andreopoulos B."/>
            <person name="Baker S."/>
            <person name="Barry K."/>
            <person name="Bills G."/>
            <person name="Bluhm B."/>
            <person name="Cannon C."/>
            <person name="Castanera R."/>
            <person name="Culley D."/>
            <person name="Daum C."/>
            <person name="Ezra D."/>
            <person name="Gonzalez J."/>
            <person name="Henrissat B."/>
            <person name="Kuo A."/>
            <person name="Liang C."/>
            <person name="Lipzen A."/>
            <person name="Lutzoni F."/>
            <person name="Magnuson J."/>
            <person name="Mondo S."/>
            <person name="Nolan M."/>
            <person name="Ohm R."/>
            <person name="Pangilinan J."/>
            <person name="Park H.-J."/>
            <person name="Ramirez L."/>
            <person name="Alfaro M."/>
            <person name="Sun H."/>
            <person name="Tritt A."/>
            <person name="Yoshinaga Y."/>
            <person name="Zwiers L.-H."/>
            <person name="Turgeon B."/>
            <person name="Goodwin S."/>
            <person name="Spatafora J."/>
            <person name="Crous P."/>
            <person name="Grigoriev I."/>
        </authorList>
    </citation>
    <scope>NUCLEOTIDE SEQUENCE</scope>
    <source>
        <strain evidence="2 4">CBS 304.34</strain>
    </source>
</reference>
<sequence length="207" mass="23423">MAFRKAFFAFLLISSYLRWTRMHHSCLSLPYRGSSLISMATIREIRGGIYSGSDTIQMSQKLAFWERIIMPIVSLTSSASKRYSAFFLSLDRDVGHLGDISPQMAVDDLAMSSKTLQHITIHVFADTPASFAHFECLRVLDVDSSCLINWVENPPNRELVGQALAQRLPRSLEQLWFRPWSTFVQLINYPTMLLGPIGDSFGLSITL</sequence>
<evidence type="ECO:0008006" key="5">
    <source>
        <dbReference type="Google" id="ProtNLM"/>
    </source>
</evidence>
<dbReference type="GeneID" id="54469652"/>
<dbReference type="EMBL" id="MU003704">
    <property type="protein sequence ID" value="KAF2807572.1"/>
    <property type="molecule type" value="Genomic_DNA"/>
</dbReference>
<dbReference type="AlphaFoldDB" id="A0A6A6YFJ9"/>
<keyword evidence="1" id="KW-0732">Signal</keyword>
<feature type="signal peptide" evidence="1">
    <location>
        <begin position="1"/>
        <end position="22"/>
    </location>
</feature>
<reference evidence="4" key="2">
    <citation type="submission" date="2020-04" db="EMBL/GenBank/DDBJ databases">
        <authorList>
            <consortium name="NCBI Genome Project"/>
        </authorList>
    </citation>
    <scope>NUCLEOTIDE SEQUENCE</scope>
    <source>
        <strain evidence="4">CBS 304.34</strain>
    </source>
</reference>
<feature type="chain" id="PRO_5044629068" description="Heterokaryon incompatibility domain-containing protein" evidence="1">
    <location>
        <begin position="23"/>
        <end position="207"/>
    </location>
</feature>
<evidence type="ECO:0000256" key="1">
    <source>
        <dbReference type="SAM" id="SignalP"/>
    </source>
</evidence>
<evidence type="ECO:0000313" key="3">
    <source>
        <dbReference type="Proteomes" id="UP000504636"/>
    </source>
</evidence>
<organism evidence="2">
    <name type="scientific">Mytilinidion resinicola</name>
    <dbReference type="NCBI Taxonomy" id="574789"/>
    <lineage>
        <taxon>Eukaryota</taxon>
        <taxon>Fungi</taxon>
        <taxon>Dikarya</taxon>
        <taxon>Ascomycota</taxon>
        <taxon>Pezizomycotina</taxon>
        <taxon>Dothideomycetes</taxon>
        <taxon>Pleosporomycetidae</taxon>
        <taxon>Mytilinidiales</taxon>
        <taxon>Mytilinidiaceae</taxon>
        <taxon>Mytilinidion</taxon>
    </lineage>
</organism>
<keyword evidence="3" id="KW-1185">Reference proteome</keyword>
<gene>
    <name evidence="2 4" type="ORF">BDZ99DRAFT_60682</name>
</gene>